<protein>
    <submittedName>
        <fullName evidence="12">Iron-sulfur cluster-binding protein</fullName>
    </submittedName>
</protein>
<dbReference type="Proteomes" id="UP000244201">
    <property type="component" value="Chromosome"/>
</dbReference>
<evidence type="ECO:0000256" key="3">
    <source>
        <dbReference type="ARBA" id="ARBA00022723"/>
    </source>
</evidence>
<evidence type="ECO:0000259" key="10">
    <source>
        <dbReference type="Pfam" id="PF11870"/>
    </source>
</evidence>
<dbReference type="InterPro" id="IPR024185">
    <property type="entry name" value="FTHF_cligase-like_sf"/>
</dbReference>
<dbReference type="InterPro" id="IPR003741">
    <property type="entry name" value="LUD_dom"/>
</dbReference>
<dbReference type="Pfam" id="PF13183">
    <property type="entry name" value="Fer4_8"/>
    <property type="match status" value="1"/>
</dbReference>
<sequence>MSGTYLGMPSFPEAAKDAVHNVTLRANLRHATHTIRDKRARAVAELADWAQLREAGKQIKNRTLRHLDRYLEQLETAVTEAGGTVHWAADAEEANRIVADLVKATGEREVVKVKSMATQEIGLNEALEAEGISAYETDLAELIVQLGDDRPSHILVPAIHRNRGEIRDIFAEKMGSWGRPAPDGLSDTPTELAEAARLHLREKFLRAKVGISGANFMVAETGTLVVFESEGNGRMCLTLPETLISVVGIEKVVPSWRDLEVFLQTLPRSSTAERMNPYNSMWTGTVDADGPQTFHLVLLDNGRTDTLADEVGRQALRCIRCSACLNVCPVYERAGGHAYGSVYPGPIGAILSPQLRGIQSEIDASLPYASSLCGACYEVCPVAIDIPEVLVHLREKVADQGGKGHRLEKAAIKAAGWVLNHPAALAAGERVASRTRKLHPKKPPGAGAWTASRELPELPAESFRDWWKKNRT</sequence>
<feature type="domain" description="LUD" evidence="9">
    <location>
        <begin position="71"/>
        <end position="298"/>
    </location>
</feature>
<dbReference type="InterPro" id="IPR004452">
    <property type="entry name" value="LutB/LldF"/>
</dbReference>
<dbReference type="GO" id="GO:0006089">
    <property type="term" value="P:lactate metabolic process"/>
    <property type="evidence" value="ECO:0007669"/>
    <property type="project" value="InterPro"/>
</dbReference>
<evidence type="ECO:0000256" key="1">
    <source>
        <dbReference type="ARBA" id="ARBA00022448"/>
    </source>
</evidence>
<dbReference type="RefSeq" id="WP_108153834.1">
    <property type="nucleotide sequence ID" value="NZ_CP026304.1"/>
</dbReference>
<feature type="region of interest" description="Disordered" evidence="8">
    <location>
        <begin position="431"/>
        <end position="453"/>
    </location>
</feature>
<dbReference type="SUPFAM" id="SSF100950">
    <property type="entry name" value="NagB/RpiA/CoA transferase-like"/>
    <property type="match status" value="1"/>
</dbReference>
<evidence type="ECO:0000313" key="12">
    <source>
        <dbReference type="EMBL" id="AVZ76546.1"/>
    </source>
</evidence>
<dbReference type="InterPro" id="IPR024569">
    <property type="entry name" value="LutB_C"/>
</dbReference>
<dbReference type="Gene3D" id="1.10.1060.10">
    <property type="entry name" value="Alpha-helical ferredoxin"/>
    <property type="match status" value="1"/>
</dbReference>
<dbReference type="InterPro" id="IPR017896">
    <property type="entry name" value="4Fe4S_Fe-S-bd"/>
</dbReference>
<name>A0A2R4TBP1_9ACTN</name>
<dbReference type="Pfam" id="PF02589">
    <property type="entry name" value="LUD_dom"/>
    <property type="match status" value="1"/>
</dbReference>
<accession>A0A2R4TBP1</accession>
<dbReference type="InterPro" id="IPR009051">
    <property type="entry name" value="Helical_ferredxn"/>
</dbReference>
<evidence type="ECO:0000256" key="5">
    <source>
        <dbReference type="ARBA" id="ARBA00022982"/>
    </source>
</evidence>
<keyword evidence="5" id="KW-0249">Electron transport</keyword>
<keyword evidence="1" id="KW-0813">Transport</keyword>
<dbReference type="KEGG" id="slk:SLUN_34400"/>
<evidence type="ECO:0000256" key="2">
    <source>
        <dbReference type="ARBA" id="ARBA00022485"/>
    </source>
</evidence>
<proteinExistence type="predicted"/>
<evidence type="ECO:0000256" key="7">
    <source>
        <dbReference type="ARBA" id="ARBA00023014"/>
    </source>
</evidence>
<dbReference type="GO" id="GO:0046872">
    <property type="term" value="F:metal ion binding"/>
    <property type="evidence" value="ECO:0007669"/>
    <property type="project" value="UniProtKB-KW"/>
</dbReference>
<dbReference type="PROSITE" id="PS00198">
    <property type="entry name" value="4FE4S_FER_1"/>
    <property type="match status" value="1"/>
</dbReference>
<feature type="domain" description="4Fe-4S ferredoxin-type" evidence="11">
    <location>
        <begin position="315"/>
        <end position="384"/>
    </location>
</feature>
<dbReference type="GeneID" id="55660345"/>
<evidence type="ECO:0000313" key="13">
    <source>
        <dbReference type="Proteomes" id="UP000244201"/>
    </source>
</evidence>
<dbReference type="Gene3D" id="3.40.50.10420">
    <property type="entry name" value="NagB/RpiA/CoA transferase-like"/>
    <property type="match status" value="1"/>
</dbReference>
<dbReference type="OrthoDB" id="9782337at2"/>
<evidence type="ECO:0000256" key="8">
    <source>
        <dbReference type="SAM" id="MobiDB-lite"/>
    </source>
</evidence>
<reference evidence="12 13" key="1">
    <citation type="submission" date="2018-01" db="EMBL/GenBank/DDBJ databases">
        <title>Complete genome sequence of Streptomyces lunaelactis MM109T, a Ferroverdin A producer isolated from cave moonmilk deposits.</title>
        <authorList>
            <person name="Naome A."/>
            <person name="Martinet L."/>
            <person name="Maciejewska M."/>
            <person name="Anderssen S."/>
            <person name="Adam D."/>
            <person name="Tenconi E."/>
            <person name="Deflandre B."/>
            <person name="Arguelles-Arias A."/>
            <person name="Calusinska M."/>
            <person name="Copieters W."/>
            <person name="Karim L."/>
            <person name="Hanikenne M."/>
            <person name="Baurain D."/>
            <person name="van Wezel G."/>
            <person name="Smargiasso N."/>
            <person name="de Pauw E."/>
            <person name="Delfosse P."/>
            <person name="Rigali S."/>
        </authorList>
    </citation>
    <scope>NUCLEOTIDE SEQUENCE [LARGE SCALE GENOMIC DNA]</scope>
    <source>
        <strain evidence="12 13">MM109</strain>
    </source>
</reference>
<evidence type="ECO:0000256" key="4">
    <source>
        <dbReference type="ARBA" id="ARBA00022737"/>
    </source>
</evidence>
<evidence type="ECO:0000256" key="6">
    <source>
        <dbReference type="ARBA" id="ARBA00023004"/>
    </source>
</evidence>
<keyword evidence="3" id="KW-0479">Metal-binding</keyword>
<organism evidence="12 13">
    <name type="scientific">Streptomyces lunaelactis</name>
    <dbReference type="NCBI Taxonomy" id="1535768"/>
    <lineage>
        <taxon>Bacteria</taxon>
        <taxon>Bacillati</taxon>
        <taxon>Actinomycetota</taxon>
        <taxon>Actinomycetes</taxon>
        <taxon>Kitasatosporales</taxon>
        <taxon>Streptomycetaceae</taxon>
        <taxon>Streptomyces</taxon>
    </lineage>
</organism>
<dbReference type="InterPro" id="IPR037171">
    <property type="entry name" value="NagB/RpiA_transferase-like"/>
</dbReference>
<dbReference type="InterPro" id="IPR017900">
    <property type="entry name" value="4Fe4S_Fe_S_CS"/>
</dbReference>
<feature type="domain" description="Lactate utilization protein B C-terminal" evidence="10">
    <location>
        <begin position="394"/>
        <end position="470"/>
    </location>
</feature>
<gene>
    <name evidence="12" type="ORF">SLUN_34400</name>
</gene>
<dbReference type="GO" id="GO:0051539">
    <property type="term" value="F:4 iron, 4 sulfur cluster binding"/>
    <property type="evidence" value="ECO:0007669"/>
    <property type="project" value="UniProtKB-KW"/>
</dbReference>
<keyword evidence="4" id="KW-0677">Repeat</keyword>
<evidence type="ECO:0000259" key="11">
    <source>
        <dbReference type="Pfam" id="PF13183"/>
    </source>
</evidence>
<dbReference type="PANTHER" id="PTHR47153:SF2">
    <property type="entry name" value="LACTATE UTILIZATION PROTEIN B"/>
    <property type="match status" value="1"/>
</dbReference>
<keyword evidence="6" id="KW-0408">Iron</keyword>
<dbReference type="NCBIfam" id="TIGR00273">
    <property type="entry name" value="LutB/LldF family L-lactate oxidation iron-sulfur protein"/>
    <property type="match status" value="1"/>
</dbReference>
<keyword evidence="2" id="KW-0004">4Fe-4S</keyword>
<dbReference type="PANTHER" id="PTHR47153">
    <property type="entry name" value="LACTATE UTILIZATION PROTEIN B"/>
    <property type="match status" value="1"/>
</dbReference>
<evidence type="ECO:0000259" key="9">
    <source>
        <dbReference type="Pfam" id="PF02589"/>
    </source>
</evidence>
<keyword evidence="13" id="KW-1185">Reference proteome</keyword>
<dbReference type="EMBL" id="CP026304">
    <property type="protein sequence ID" value="AVZ76546.1"/>
    <property type="molecule type" value="Genomic_DNA"/>
</dbReference>
<dbReference type="AlphaFoldDB" id="A0A2R4TBP1"/>
<dbReference type="Pfam" id="PF11870">
    <property type="entry name" value="LutB_C"/>
    <property type="match status" value="1"/>
</dbReference>
<keyword evidence="7" id="KW-0411">Iron-sulfur</keyword>
<feature type="compositionally biased region" description="Basic residues" evidence="8">
    <location>
        <begin position="433"/>
        <end position="442"/>
    </location>
</feature>
<dbReference type="SUPFAM" id="SSF54862">
    <property type="entry name" value="4Fe-4S ferredoxins"/>
    <property type="match status" value="1"/>
</dbReference>